<dbReference type="InterPro" id="IPR006450">
    <property type="entry name" value="Phage_HK97_gp6-like"/>
</dbReference>
<evidence type="ECO:0008006" key="3">
    <source>
        <dbReference type="Google" id="ProtNLM"/>
    </source>
</evidence>
<organism evidence="1 2">
    <name type="scientific">Comamonas serinivorans</name>
    <dbReference type="NCBI Taxonomy" id="1082851"/>
    <lineage>
        <taxon>Bacteria</taxon>
        <taxon>Pseudomonadati</taxon>
        <taxon>Pseudomonadota</taxon>
        <taxon>Betaproteobacteria</taxon>
        <taxon>Burkholderiales</taxon>
        <taxon>Comamonadaceae</taxon>
        <taxon>Comamonas</taxon>
    </lineage>
</organism>
<dbReference type="Gene3D" id="1.10.3230.30">
    <property type="entry name" value="Phage gp6-like head-tail connector protein"/>
    <property type="match status" value="1"/>
</dbReference>
<evidence type="ECO:0000313" key="1">
    <source>
        <dbReference type="EMBL" id="ARU04750.1"/>
    </source>
</evidence>
<protein>
    <recommendedName>
        <fullName evidence="3">Phage gp6-like head-tail connector protein</fullName>
    </recommendedName>
</protein>
<gene>
    <name evidence="1" type="ORF">CCO03_08730</name>
</gene>
<dbReference type="CDD" id="cd08054">
    <property type="entry name" value="gp6"/>
    <property type="match status" value="1"/>
</dbReference>
<name>A0A1Y0EMU0_9BURK</name>
<sequence length="103" mass="11533">MNLVTLEQAKEHLRVDGNDEDDLIQLKLDAAHEQAVQYLNRSVYDTQAEVDAAVDEDRPMVVNASVKTAILLTLGHLYANRETADIPDGARALLTPWRIHWGV</sequence>
<dbReference type="NCBIfam" id="TIGR01560">
    <property type="entry name" value="put_DNA_pack"/>
    <property type="match status" value="1"/>
</dbReference>
<dbReference type="RefSeq" id="WP_087279943.1">
    <property type="nucleotide sequence ID" value="NZ_CP021455.1"/>
</dbReference>
<proteinExistence type="predicted"/>
<dbReference type="EMBL" id="CP021455">
    <property type="protein sequence ID" value="ARU04750.1"/>
    <property type="molecule type" value="Genomic_DNA"/>
</dbReference>
<dbReference type="OrthoDB" id="8452319at2"/>
<evidence type="ECO:0000313" key="2">
    <source>
        <dbReference type="Proteomes" id="UP000196138"/>
    </source>
</evidence>
<dbReference type="AlphaFoldDB" id="A0A1Y0EMU0"/>
<accession>A0A1Y0EMU0</accession>
<dbReference type="InterPro" id="IPR021146">
    <property type="entry name" value="Phage_gp6-like_head-tail"/>
</dbReference>
<dbReference type="KEGG" id="cser:CCO03_08730"/>
<reference evidence="1 2" key="1">
    <citation type="submission" date="2017-05" db="EMBL/GenBank/DDBJ databases">
        <authorList>
            <person name="Song R."/>
            <person name="Chenine A.L."/>
            <person name="Ruprecht R.M."/>
        </authorList>
    </citation>
    <scope>NUCLEOTIDE SEQUENCE [LARGE SCALE GENOMIC DNA]</scope>
    <source>
        <strain evidence="1 2">DSM 26136</strain>
    </source>
</reference>
<dbReference type="Pfam" id="PF05135">
    <property type="entry name" value="Phage_connect_1"/>
    <property type="match status" value="1"/>
</dbReference>
<keyword evidence="2" id="KW-1185">Reference proteome</keyword>
<dbReference type="Proteomes" id="UP000196138">
    <property type="component" value="Chromosome"/>
</dbReference>